<accession>A0A085G0G7</accession>
<dbReference type="InterPro" id="IPR020127">
    <property type="entry name" value="Colicin-E5_imm"/>
</dbReference>
<dbReference type="EMBL" id="JMPJ01000076">
    <property type="protein sequence ID" value="KFC77212.1"/>
    <property type="molecule type" value="Genomic_DNA"/>
</dbReference>
<comment type="caution">
    <text evidence="1">The sequence shown here is derived from an EMBL/GenBank/DDBJ whole genome shotgun (WGS) entry which is preliminary data.</text>
</comment>
<keyword evidence="2" id="KW-1185">Reference proteome</keyword>
<proteinExistence type="predicted"/>
<sequence>MIEALFRQDILFEDGAKFFELDGDARMKLSPKAATEVCEEATRRGIFIGAIEGGHWLNPGFKPDMNTNWDSLKYYQADADLKTNNDRAIENINDDAKEGYTAFIITLI</sequence>
<dbReference type="GeneID" id="78382271"/>
<dbReference type="Gene3D" id="3.30.190.30">
    <property type="match status" value="1"/>
</dbReference>
<dbReference type="Proteomes" id="UP000028640">
    <property type="component" value="Unassembled WGS sequence"/>
</dbReference>
<dbReference type="STRING" id="910964.GEAM_4338"/>
<dbReference type="InterPro" id="IPR037234">
    <property type="entry name" value="ImmE5_sf"/>
</dbReference>
<dbReference type="SUPFAM" id="SSF143469">
    <property type="entry name" value="ImmE5-like"/>
    <property type="match status" value="1"/>
</dbReference>
<dbReference type="RefSeq" id="WP_244956652.1">
    <property type="nucleotide sequence ID" value="NZ_JMPJ01000076.1"/>
</dbReference>
<dbReference type="Pfam" id="PF11480">
    <property type="entry name" value="ImmE5"/>
    <property type="match status" value="1"/>
</dbReference>
<evidence type="ECO:0000313" key="1">
    <source>
        <dbReference type="EMBL" id="KFC77212.1"/>
    </source>
</evidence>
<dbReference type="eggNOG" id="ENOG503332G">
    <property type="taxonomic scope" value="Bacteria"/>
</dbReference>
<organism evidence="1 2">
    <name type="scientific">Ewingella americana (strain ATCC 33852 / DSM 4580 / CCUG 14506 / JCM 5911 / LMG 7869 / NCTC 12157 / CDC 1468-78)</name>
    <dbReference type="NCBI Taxonomy" id="910964"/>
    <lineage>
        <taxon>Bacteria</taxon>
        <taxon>Pseudomonadati</taxon>
        <taxon>Pseudomonadota</taxon>
        <taxon>Gammaproteobacteria</taxon>
        <taxon>Enterobacterales</taxon>
        <taxon>Yersiniaceae</taxon>
        <taxon>Ewingella</taxon>
    </lineage>
</organism>
<evidence type="ECO:0000313" key="2">
    <source>
        <dbReference type="Proteomes" id="UP000028640"/>
    </source>
</evidence>
<gene>
    <name evidence="1" type="ORF">GEAM_4338</name>
</gene>
<protein>
    <submittedName>
        <fullName evidence="1">Colicin E5 immunity protein</fullName>
    </submittedName>
</protein>
<name>A0A085G0G7_EWIA3</name>
<dbReference type="GO" id="GO:0030153">
    <property type="term" value="P:bacteriocin immunity"/>
    <property type="evidence" value="ECO:0007669"/>
    <property type="project" value="InterPro"/>
</dbReference>
<reference evidence="1 2" key="1">
    <citation type="submission" date="2014-05" db="EMBL/GenBank/DDBJ databases">
        <title>ATOL: Assembling a taxonomically balanced genome-scale reconstruction of the evolutionary history of the Enterobacteriaceae.</title>
        <authorList>
            <person name="Plunkett G.III."/>
            <person name="Neeno-Eckwall E.C."/>
            <person name="Glasner J.D."/>
            <person name="Perna N.T."/>
        </authorList>
    </citation>
    <scope>NUCLEOTIDE SEQUENCE [LARGE SCALE GENOMIC DNA]</scope>
    <source>
        <strain evidence="1 2">ATCC 33852</strain>
    </source>
</reference>
<dbReference type="AlphaFoldDB" id="A0A085G0G7"/>